<keyword evidence="3" id="KW-1185">Reference proteome</keyword>
<feature type="region of interest" description="Disordered" evidence="1">
    <location>
        <begin position="179"/>
        <end position="213"/>
    </location>
</feature>
<evidence type="ECO:0000313" key="3">
    <source>
        <dbReference type="Proteomes" id="UP000266152"/>
    </source>
</evidence>
<evidence type="ECO:0000313" key="2">
    <source>
        <dbReference type="EMBL" id="RGP62349.1"/>
    </source>
</evidence>
<sequence length="213" mass="23949">MSSFIDSLLGCIWPTEQSYSQLPQSQSRESGQSLSPANNASSNMPFPTGLLSQKHRKTVGNGHLRKSGDIVLHLASDTNDSGKEAFEVDLEGGRTLVYRHYSLTHPKWSGKLVVRSKDANILSAFRLEHMSADRVFQTFATAKIDNEKRTIYWYNSSLTGPKINVLLDGEPLLGLWPWPRPRPKKELRDPRKIEESSEAVEARSRKSQDVVVD</sequence>
<comment type="caution">
    <text evidence="2">The sequence shown here is derived from an EMBL/GenBank/DDBJ whole genome shotgun (WGS) entry which is preliminary data.</text>
</comment>
<name>A0A395RRE3_FUSSP</name>
<dbReference type="AlphaFoldDB" id="A0A395RRE3"/>
<feature type="region of interest" description="Disordered" evidence="1">
    <location>
        <begin position="20"/>
        <end position="51"/>
    </location>
</feature>
<accession>A0A395RRE3</accession>
<dbReference type="EMBL" id="PXOF01000150">
    <property type="protein sequence ID" value="RGP62349.1"/>
    <property type="molecule type" value="Genomic_DNA"/>
</dbReference>
<feature type="compositionally biased region" description="Polar residues" evidence="1">
    <location>
        <begin position="20"/>
        <end position="45"/>
    </location>
</feature>
<protein>
    <submittedName>
        <fullName evidence="2">Uncharacterized protein</fullName>
    </submittedName>
</protein>
<organism evidence="2 3">
    <name type="scientific">Fusarium sporotrichioides</name>
    <dbReference type="NCBI Taxonomy" id="5514"/>
    <lineage>
        <taxon>Eukaryota</taxon>
        <taxon>Fungi</taxon>
        <taxon>Dikarya</taxon>
        <taxon>Ascomycota</taxon>
        <taxon>Pezizomycotina</taxon>
        <taxon>Sordariomycetes</taxon>
        <taxon>Hypocreomycetidae</taxon>
        <taxon>Hypocreales</taxon>
        <taxon>Nectriaceae</taxon>
        <taxon>Fusarium</taxon>
    </lineage>
</organism>
<gene>
    <name evidence="2" type="ORF">FSPOR_9395</name>
</gene>
<reference evidence="2 3" key="1">
    <citation type="journal article" date="2018" name="PLoS Pathog.">
        <title>Evolution of structural diversity of trichothecenes, a family of toxins produced by plant pathogenic and entomopathogenic fungi.</title>
        <authorList>
            <person name="Proctor R.H."/>
            <person name="McCormick S.P."/>
            <person name="Kim H.S."/>
            <person name="Cardoza R.E."/>
            <person name="Stanley A.M."/>
            <person name="Lindo L."/>
            <person name="Kelly A."/>
            <person name="Brown D.W."/>
            <person name="Lee T."/>
            <person name="Vaughan M.M."/>
            <person name="Alexander N.J."/>
            <person name="Busman M."/>
            <person name="Gutierrez S."/>
        </authorList>
    </citation>
    <scope>NUCLEOTIDE SEQUENCE [LARGE SCALE GENOMIC DNA]</scope>
    <source>
        <strain evidence="2 3">NRRL 3299</strain>
    </source>
</reference>
<evidence type="ECO:0000256" key="1">
    <source>
        <dbReference type="SAM" id="MobiDB-lite"/>
    </source>
</evidence>
<feature type="compositionally biased region" description="Basic and acidic residues" evidence="1">
    <location>
        <begin position="184"/>
        <end position="213"/>
    </location>
</feature>
<proteinExistence type="predicted"/>
<dbReference type="Proteomes" id="UP000266152">
    <property type="component" value="Unassembled WGS sequence"/>
</dbReference>